<feature type="domain" description="Radical SAM core" evidence="15">
    <location>
        <begin position="44"/>
        <end position="268"/>
    </location>
</feature>
<organism evidence="16 17">
    <name type="scientific">Candidatus Terasakiella magnetica</name>
    <dbReference type="NCBI Taxonomy" id="1867952"/>
    <lineage>
        <taxon>Bacteria</taxon>
        <taxon>Pseudomonadati</taxon>
        <taxon>Pseudomonadota</taxon>
        <taxon>Alphaproteobacteria</taxon>
        <taxon>Rhodospirillales</taxon>
        <taxon>Terasakiellaceae</taxon>
        <taxon>Terasakiella</taxon>
    </lineage>
</organism>
<evidence type="ECO:0000256" key="12">
    <source>
        <dbReference type="ARBA" id="ARBA00051157"/>
    </source>
</evidence>
<dbReference type="SFLD" id="SFLDS00029">
    <property type="entry name" value="Radical_SAM"/>
    <property type="match status" value="1"/>
</dbReference>
<evidence type="ECO:0000256" key="1">
    <source>
        <dbReference type="ARBA" id="ARBA00004942"/>
    </source>
</evidence>
<evidence type="ECO:0000256" key="8">
    <source>
        <dbReference type="ARBA" id="ARBA00022723"/>
    </source>
</evidence>
<dbReference type="Pfam" id="PF06968">
    <property type="entry name" value="BATS"/>
    <property type="match status" value="1"/>
</dbReference>
<evidence type="ECO:0000313" key="16">
    <source>
        <dbReference type="EMBL" id="SCA55102.1"/>
    </source>
</evidence>
<dbReference type="SMART" id="SM00729">
    <property type="entry name" value="Elp3"/>
    <property type="match status" value="1"/>
</dbReference>
<dbReference type="AlphaFoldDB" id="A0A1C3RCZ5"/>
<comment type="function">
    <text evidence="13">Catalyzes the conversion of dethiobiotin (DTB) to biotin by the insertion of a sulfur atom into dethiobiotin via a radical-based mechanism.</text>
</comment>
<feature type="binding site" evidence="13 14">
    <location>
        <position position="134"/>
    </location>
    <ligand>
        <name>[2Fe-2S] cluster</name>
        <dbReference type="ChEBI" id="CHEBI:190135"/>
    </ligand>
</feature>
<keyword evidence="9 13" id="KW-0093">Biotin biosynthesis</keyword>
<dbReference type="InterPro" id="IPR024177">
    <property type="entry name" value="Biotin_synthase"/>
</dbReference>
<evidence type="ECO:0000256" key="10">
    <source>
        <dbReference type="ARBA" id="ARBA00023004"/>
    </source>
</evidence>
<dbReference type="OrthoDB" id="9786826at2"/>
<keyword evidence="8 13" id="KW-0479">Metal-binding</keyword>
<dbReference type="InterPro" id="IPR002684">
    <property type="entry name" value="Biotin_synth/BioAB"/>
</dbReference>
<proteinExistence type="inferred from homology"/>
<dbReference type="SFLD" id="SFLDG01060">
    <property type="entry name" value="BATS_domain_containing"/>
    <property type="match status" value="1"/>
</dbReference>
<reference evidence="16 17" key="1">
    <citation type="submission" date="2016-07" db="EMBL/GenBank/DDBJ databases">
        <authorList>
            <person name="Lefevre C.T."/>
        </authorList>
    </citation>
    <scope>NUCLEOTIDE SEQUENCE [LARGE SCALE GENOMIC DNA]</scope>
    <source>
        <strain evidence="16">PR1</strain>
    </source>
</reference>
<dbReference type="PANTHER" id="PTHR22976">
    <property type="entry name" value="BIOTIN SYNTHASE"/>
    <property type="match status" value="1"/>
</dbReference>
<dbReference type="PROSITE" id="PS51918">
    <property type="entry name" value="RADICAL_SAM"/>
    <property type="match status" value="1"/>
</dbReference>
<evidence type="ECO:0000256" key="5">
    <source>
        <dbReference type="ARBA" id="ARBA00022679"/>
    </source>
</evidence>
<accession>A0A1C3RCZ5</accession>
<keyword evidence="11 13" id="KW-0411">Iron-sulfur</keyword>
<dbReference type="PANTHER" id="PTHR22976:SF2">
    <property type="entry name" value="BIOTIN SYNTHASE, MITOCHONDRIAL"/>
    <property type="match status" value="1"/>
</dbReference>
<comment type="catalytic activity">
    <reaction evidence="12 13">
        <text>(4R,5S)-dethiobiotin + (sulfur carrier)-SH + 2 reduced [2Fe-2S]-[ferredoxin] + 2 S-adenosyl-L-methionine = (sulfur carrier)-H + biotin + 2 5'-deoxyadenosine + 2 L-methionine + 2 oxidized [2Fe-2S]-[ferredoxin]</text>
        <dbReference type="Rhea" id="RHEA:22060"/>
        <dbReference type="Rhea" id="RHEA-COMP:10000"/>
        <dbReference type="Rhea" id="RHEA-COMP:10001"/>
        <dbReference type="Rhea" id="RHEA-COMP:14737"/>
        <dbReference type="Rhea" id="RHEA-COMP:14739"/>
        <dbReference type="ChEBI" id="CHEBI:17319"/>
        <dbReference type="ChEBI" id="CHEBI:29917"/>
        <dbReference type="ChEBI" id="CHEBI:33737"/>
        <dbReference type="ChEBI" id="CHEBI:33738"/>
        <dbReference type="ChEBI" id="CHEBI:57586"/>
        <dbReference type="ChEBI" id="CHEBI:57844"/>
        <dbReference type="ChEBI" id="CHEBI:59789"/>
        <dbReference type="ChEBI" id="CHEBI:64428"/>
        <dbReference type="ChEBI" id="CHEBI:149473"/>
        <dbReference type="EC" id="2.8.1.6"/>
    </reaction>
</comment>
<dbReference type="RefSeq" id="WP_069185815.1">
    <property type="nucleotide sequence ID" value="NZ_FLYE01000001.1"/>
</dbReference>
<feature type="binding site" evidence="13 14">
    <location>
        <position position="266"/>
    </location>
    <ligand>
        <name>[2Fe-2S] cluster</name>
        <dbReference type="ChEBI" id="CHEBI:190135"/>
    </ligand>
</feature>
<dbReference type="GO" id="GO:0004076">
    <property type="term" value="F:biotin synthase activity"/>
    <property type="evidence" value="ECO:0007669"/>
    <property type="project" value="UniProtKB-UniRule"/>
</dbReference>
<dbReference type="STRING" id="1867952.MTBPR1_10349"/>
<sequence>MTPTISATPRNDWTTEEVEALFALSFNDLLFHAQSVHRQNFDPNRVQLSTLLNIKTGGCAEDCNYCSQSAHNDSELKAEKMVPTEEVIKAAQAAKEGGATRFCMGAAWSSPKDRDMPEILNMVKSVKGLGMDTCMTLGMLSDDQTEQLKEAGLDYYNHNIDTSREYYDKVVSTRTFDDRLATLDRCRDNGIKLCTGGIIGMGETQKDRASMMVTLANLPKHPESIPINMLIPIEGTPFEAKAKIDHFDFVKTIAVARIVMPASYVRLSAGREEMSEELQSLCFFAGANSMFYGDKLLTTGNQGVAADQDMFTRLGIEPEEHREGKPMLEAGE</sequence>
<evidence type="ECO:0000256" key="13">
    <source>
        <dbReference type="HAMAP-Rule" id="MF_01694"/>
    </source>
</evidence>
<dbReference type="NCBIfam" id="TIGR00433">
    <property type="entry name" value="bioB"/>
    <property type="match status" value="1"/>
</dbReference>
<dbReference type="UniPathway" id="UPA00078">
    <property type="reaction ID" value="UER00162"/>
</dbReference>
<keyword evidence="5 13" id="KW-0808">Transferase</keyword>
<dbReference type="GO" id="GO:0005506">
    <property type="term" value="F:iron ion binding"/>
    <property type="evidence" value="ECO:0007669"/>
    <property type="project" value="UniProtKB-UniRule"/>
</dbReference>
<gene>
    <name evidence="13 16" type="primary">bioB</name>
    <name evidence="16" type="ORF">MTBPR1_10349</name>
</gene>
<evidence type="ECO:0000256" key="3">
    <source>
        <dbReference type="ARBA" id="ARBA00012236"/>
    </source>
</evidence>
<feature type="binding site" evidence="13 14">
    <location>
        <position position="59"/>
    </location>
    <ligand>
        <name>[4Fe-4S] cluster</name>
        <dbReference type="ChEBI" id="CHEBI:49883"/>
        <note>4Fe-4S-S-AdoMet</note>
    </ligand>
</feature>
<dbReference type="InterPro" id="IPR013785">
    <property type="entry name" value="Aldolase_TIM"/>
</dbReference>
<dbReference type="SMART" id="SM00876">
    <property type="entry name" value="BATS"/>
    <property type="match status" value="1"/>
</dbReference>
<keyword evidence="6 13" id="KW-0949">S-adenosyl-L-methionine</keyword>
<evidence type="ECO:0000256" key="2">
    <source>
        <dbReference type="ARBA" id="ARBA00010765"/>
    </source>
</evidence>
<feature type="binding site" evidence="13 14">
    <location>
        <position position="194"/>
    </location>
    <ligand>
        <name>[2Fe-2S] cluster</name>
        <dbReference type="ChEBI" id="CHEBI:190135"/>
    </ligand>
</feature>
<dbReference type="SFLD" id="SFLDF00272">
    <property type="entry name" value="biotin_synthase"/>
    <property type="match status" value="1"/>
</dbReference>
<evidence type="ECO:0000256" key="6">
    <source>
        <dbReference type="ARBA" id="ARBA00022691"/>
    </source>
</evidence>
<dbReference type="GO" id="GO:0009102">
    <property type="term" value="P:biotin biosynthetic process"/>
    <property type="evidence" value="ECO:0007669"/>
    <property type="project" value="UniProtKB-UniRule"/>
</dbReference>
<dbReference type="GO" id="GO:0051539">
    <property type="term" value="F:4 iron, 4 sulfur cluster binding"/>
    <property type="evidence" value="ECO:0007669"/>
    <property type="project" value="UniProtKB-KW"/>
</dbReference>
<feature type="binding site" evidence="13 14">
    <location>
        <position position="66"/>
    </location>
    <ligand>
        <name>[4Fe-4S] cluster</name>
        <dbReference type="ChEBI" id="CHEBI:49883"/>
        <note>4Fe-4S-S-AdoMet</note>
    </ligand>
</feature>
<evidence type="ECO:0000259" key="15">
    <source>
        <dbReference type="PROSITE" id="PS51918"/>
    </source>
</evidence>
<evidence type="ECO:0000256" key="14">
    <source>
        <dbReference type="PIRSR" id="PIRSR001619-1"/>
    </source>
</evidence>
<comment type="cofactor">
    <cofactor evidence="13 14">
        <name>[4Fe-4S] cluster</name>
        <dbReference type="ChEBI" id="CHEBI:49883"/>
    </cofactor>
    <text evidence="13 14">Binds 1 [4Fe-4S] cluster. The cluster is coordinated with 3 cysteines and an exchangeable S-adenosyl-L-methionine.</text>
</comment>
<feature type="binding site" evidence="13 14">
    <location>
        <position position="63"/>
    </location>
    <ligand>
        <name>[4Fe-4S] cluster</name>
        <dbReference type="ChEBI" id="CHEBI:49883"/>
        <note>4Fe-4S-S-AdoMet</note>
    </ligand>
</feature>
<dbReference type="FunFam" id="3.20.20.70:FF:000011">
    <property type="entry name" value="Biotin synthase"/>
    <property type="match status" value="1"/>
</dbReference>
<dbReference type="CDD" id="cd01335">
    <property type="entry name" value="Radical_SAM"/>
    <property type="match status" value="1"/>
</dbReference>
<protein>
    <recommendedName>
        <fullName evidence="3 13">Biotin synthase</fullName>
        <ecNumber evidence="3 13">2.8.1.6</ecNumber>
    </recommendedName>
</protein>
<dbReference type="PIRSF" id="PIRSF001619">
    <property type="entry name" value="Biotin_synth"/>
    <property type="match status" value="1"/>
</dbReference>
<dbReference type="InterPro" id="IPR058240">
    <property type="entry name" value="rSAM_sf"/>
</dbReference>
<dbReference type="SFLD" id="SFLDG01278">
    <property type="entry name" value="biotin_synthase_like"/>
    <property type="match status" value="1"/>
</dbReference>
<evidence type="ECO:0000313" key="17">
    <source>
        <dbReference type="Proteomes" id="UP000231658"/>
    </source>
</evidence>
<dbReference type="Proteomes" id="UP000231658">
    <property type="component" value="Unassembled WGS sequence"/>
</dbReference>
<dbReference type="EMBL" id="FLYE01000001">
    <property type="protein sequence ID" value="SCA55102.1"/>
    <property type="molecule type" value="Genomic_DNA"/>
</dbReference>
<dbReference type="GO" id="GO:0051537">
    <property type="term" value="F:2 iron, 2 sulfur cluster binding"/>
    <property type="evidence" value="ECO:0007669"/>
    <property type="project" value="UniProtKB-KW"/>
</dbReference>
<dbReference type="Pfam" id="PF04055">
    <property type="entry name" value="Radical_SAM"/>
    <property type="match status" value="1"/>
</dbReference>
<dbReference type="Gene3D" id="3.20.20.70">
    <property type="entry name" value="Aldolase class I"/>
    <property type="match status" value="1"/>
</dbReference>
<evidence type="ECO:0000256" key="7">
    <source>
        <dbReference type="ARBA" id="ARBA00022714"/>
    </source>
</evidence>
<keyword evidence="4 13" id="KW-0004">4Fe-4S</keyword>
<comment type="subunit">
    <text evidence="13">Homodimer.</text>
</comment>
<comment type="pathway">
    <text evidence="1 13">Cofactor biosynthesis; biotin biosynthesis; biotin from 7,8-diaminononanoate: step 2/2.</text>
</comment>
<keyword evidence="7 13" id="KW-0001">2Fe-2S</keyword>
<dbReference type="InterPro" id="IPR010722">
    <property type="entry name" value="BATS_dom"/>
</dbReference>
<keyword evidence="10 13" id="KW-0408">Iron</keyword>
<comment type="similarity">
    <text evidence="2 13">Belongs to the radical SAM superfamily. Biotin synthase family.</text>
</comment>
<feature type="binding site" evidence="13 14">
    <location>
        <position position="103"/>
    </location>
    <ligand>
        <name>[2Fe-2S] cluster</name>
        <dbReference type="ChEBI" id="CHEBI:190135"/>
    </ligand>
</feature>
<evidence type="ECO:0000256" key="4">
    <source>
        <dbReference type="ARBA" id="ARBA00022485"/>
    </source>
</evidence>
<evidence type="ECO:0000256" key="11">
    <source>
        <dbReference type="ARBA" id="ARBA00023014"/>
    </source>
</evidence>
<name>A0A1C3RCZ5_9PROT</name>
<evidence type="ECO:0000256" key="9">
    <source>
        <dbReference type="ARBA" id="ARBA00022756"/>
    </source>
</evidence>
<dbReference type="HAMAP" id="MF_01694">
    <property type="entry name" value="BioB"/>
    <property type="match status" value="1"/>
</dbReference>
<keyword evidence="17" id="KW-1185">Reference proteome</keyword>
<comment type="cofactor">
    <cofactor evidence="13">
        <name>[2Fe-2S] cluster</name>
        <dbReference type="ChEBI" id="CHEBI:190135"/>
    </cofactor>
    <text evidence="13">Binds 1 [2Fe-2S] cluster. The cluster is coordinated with 3 cysteines and 1 arginine.</text>
</comment>
<dbReference type="InterPro" id="IPR006638">
    <property type="entry name" value="Elp3/MiaA/NifB-like_rSAM"/>
</dbReference>
<comment type="cofactor">
    <cofactor evidence="14">
        <name>[2Fe-2S] cluster</name>
        <dbReference type="ChEBI" id="CHEBI:190135"/>
    </cofactor>
    <text evidence="14">Binds 1 [2Fe-2S] cluster. The cluster is coordinated with 3 cysteines and 1 arginine.</text>
</comment>
<dbReference type="EC" id="2.8.1.6" evidence="3 13"/>
<dbReference type="InterPro" id="IPR007197">
    <property type="entry name" value="rSAM"/>
</dbReference>
<dbReference type="SUPFAM" id="SSF102114">
    <property type="entry name" value="Radical SAM enzymes"/>
    <property type="match status" value="1"/>
</dbReference>